<dbReference type="PROSITE" id="PS50977">
    <property type="entry name" value="HTH_TETR_2"/>
    <property type="match status" value="1"/>
</dbReference>
<dbReference type="Pfam" id="PF13977">
    <property type="entry name" value="TetR_C_6"/>
    <property type="match status" value="1"/>
</dbReference>
<dbReference type="SUPFAM" id="SSF48498">
    <property type="entry name" value="Tetracyclin repressor-like, C-terminal domain"/>
    <property type="match status" value="1"/>
</dbReference>
<dbReference type="PANTHER" id="PTHR30055:SF234">
    <property type="entry name" value="HTH-TYPE TRANSCRIPTIONAL REGULATOR BETI"/>
    <property type="match status" value="1"/>
</dbReference>
<dbReference type="OrthoDB" id="135877at2157"/>
<comment type="caution">
    <text evidence="8">The sequence shown here is derived from an EMBL/GenBank/DDBJ whole genome shotgun (WGS) entry which is preliminary data.</text>
</comment>
<proteinExistence type="predicted"/>
<evidence type="ECO:0000256" key="3">
    <source>
        <dbReference type="ARBA" id="ARBA00023125"/>
    </source>
</evidence>
<protein>
    <submittedName>
        <fullName evidence="8">TetR family transcriptional regulator</fullName>
    </submittedName>
</protein>
<keyword evidence="9" id="KW-1185">Reference proteome</keyword>
<feature type="compositionally biased region" description="Acidic residues" evidence="6">
    <location>
        <begin position="260"/>
        <end position="275"/>
    </location>
</feature>
<dbReference type="EMBL" id="PHNJ01000005">
    <property type="protein sequence ID" value="TYL38419.1"/>
    <property type="molecule type" value="Genomic_DNA"/>
</dbReference>
<evidence type="ECO:0000313" key="9">
    <source>
        <dbReference type="Proteomes" id="UP000766904"/>
    </source>
</evidence>
<name>A0A8J8Q3X5_9EURY</name>
<dbReference type="GO" id="GO:0000976">
    <property type="term" value="F:transcription cis-regulatory region binding"/>
    <property type="evidence" value="ECO:0007669"/>
    <property type="project" value="TreeGrafter"/>
</dbReference>
<gene>
    <name evidence="8" type="ORF">CV102_11455</name>
</gene>
<reference evidence="8" key="1">
    <citation type="submission" date="2017-11" db="EMBL/GenBank/DDBJ databases">
        <authorList>
            <person name="Kajale S.C."/>
            <person name="Sharma A."/>
        </authorList>
    </citation>
    <scope>NUCLEOTIDE SEQUENCE</scope>
    <source>
        <strain evidence="8">LS1_42</strain>
    </source>
</reference>
<dbReference type="GO" id="GO:0003700">
    <property type="term" value="F:DNA-binding transcription factor activity"/>
    <property type="evidence" value="ECO:0007669"/>
    <property type="project" value="TreeGrafter"/>
</dbReference>
<evidence type="ECO:0000256" key="1">
    <source>
        <dbReference type="ARBA" id="ARBA00022491"/>
    </source>
</evidence>
<dbReference type="AlphaFoldDB" id="A0A8J8Q3X5"/>
<dbReference type="Proteomes" id="UP000766904">
    <property type="component" value="Unassembled WGS sequence"/>
</dbReference>
<dbReference type="Pfam" id="PF00440">
    <property type="entry name" value="TetR_N"/>
    <property type="match status" value="1"/>
</dbReference>
<dbReference type="RefSeq" id="WP_148858118.1">
    <property type="nucleotide sequence ID" value="NZ_PHNJ01000005.1"/>
</dbReference>
<dbReference type="InterPro" id="IPR050109">
    <property type="entry name" value="HTH-type_TetR-like_transc_reg"/>
</dbReference>
<dbReference type="Gene3D" id="1.10.357.10">
    <property type="entry name" value="Tetracycline Repressor, domain 2"/>
    <property type="match status" value="1"/>
</dbReference>
<evidence type="ECO:0000256" key="4">
    <source>
        <dbReference type="ARBA" id="ARBA00023163"/>
    </source>
</evidence>
<dbReference type="InterPro" id="IPR001647">
    <property type="entry name" value="HTH_TetR"/>
</dbReference>
<dbReference type="InterPro" id="IPR036271">
    <property type="entry name" value="Tet_transcr_reg_TetR-rel_C_sf"/>
</dbReference>
<evidence type="ECO:0000256" key="5">
    <source>
        <dbReference type="PROSITE-ProRule" id="PRU00335"/>
    </source>
</evidence>
<dbReference type="InterPro" id="IPR039538">
    <property type="entry name" value="BetI_C"/>
</dbReference>
<dbReference type="InterPro" id="IPR009057">
    <property type="entry name" value="Homeodomain-like_sf"/>
</dbReference>
<feature type="region of interest" description="Disordered" evidence="6">
    <location>
        <begin position="199"/>
        <end position="275"/>
    </location>
</feature>
<feature type="compositionally biased region" description="Basic and acidic residues" evidence="6">
    <location>
        <begin position="200"/>
        <end position="232"/>
    </location>
</feature>
<evidence type="ECO:0000256" key="6">
    <source>
        <dbReference type="SAM" id="MobiDB-lite"/>
    </source>
</evidence>
<evidence type="ECO:0000256" key="2">
    <source>
        <dbReference type="ARBA" id="ARBA00023015"/>
    </source>
</evidence>
<evidence type="ECO:0000313" key="8">
    <source>
        <dbReference type="EMBL" id="TYL38419.1"/>
    </source>
</evidence>
<sequence>MTDPDVRASIMRATYEALCEHGYTELTAQDIADRTDKSKSLLFYHYDSKEDLLADFVEFLLERFDDRVEETRDLPPVERLATFVDWFLYGPGEDDRQSFHTAILELRTQAPYNERYREKLRKSDDQLRDTLEEILRDGLESGEFREHDPEETAALLIAAFDGARIRQLTIDRDEYLEQVRSATVTWVFDDLLAEDASFPAERHPRTLPEGDEENRLAADFGTRDADAERGEAADEETNADNAGGADTDETNDAEARDGDGLEDDEPGDGDAGDRG</sequence>
<organism evidence="8 9">
    <name type="scientific">Natronococcus pandeyae</name>
    <dbReference type="NCBI Taxonomy" id="2055836"/>
    <lineage>
        <taxon>Archaea</taxon>
        <taxon>Methanobacteriati</taxon>
        <taxon>Methanobacteriota</taxon>
        <taxon>Stenosarchaea group</taxon>
        <taxon>Halobacteria</taxon>
        <taxon>Halobacteriales</taxon>
        <taxon>Natrialbaceae</taxon>
        <taxon>Natronococcus</taxon>
    </lineage>
</organism>
<keyword evidence="3 5" id="KW-0238">DNA-binding</keyword>
<dbReference type="PANTHER" id="PTHR30055">
    <property type="entry name" value="HTH-TYPE TRANSCRIPTIONAL REGULATOR RUTR"/>
    <property type="match status" value="1"/>
</dbReference>
<accession>A0A8J8Q3X5</accession>
<feature type="domain" description="HTH tetR-type" evidence="7">
    <location>
        <begin position="4"/>
        <end position="64"/>
    </location>
</feature>
<feature type="DNA-binding region" description="H-T-H motif" evidence="5">
    <location>
        <begin position="27"/>
        <end position="46"/>
    </location>
</feature>
<evidence type="ECO:0000259" key="7">
    <source>
        <dbReference type="PROSITE" id="PS50977"/>
    </source>
</evidence>
<dbReference type="SUPFAM" id="SSF46689">
    <property type="entry name" value="Homeodomain-like"/>
    <property type="match status" value="1"/>
</dbReference>
<dbReference type="PRINTS" id="PR00455">
    <property type="entry name" value="HTHTETR"/>
</dbReference>
<keyword evidence="4" id="KW-0804">Transcription</keyword>
<keyword evidence="2" id="KW-0805">Transcription regulation</keyword>
<keyword evidence="1" id="KW-0678">Repressor</keyword>